<proteinExistence type="inferred from homology"/>
<sequence length="1009" mass="106872">MPAEAKDVAFHVLGPAAILVDGRQVELQGKRSRGLLAALLLHEGRVVPSAELITLIWDGDAPKTAANQLQIAVHRLRTALSAAGLDGRLGTRDGGYALDLPEDARVDLHDFRELSATAAARAAAGDWAAARDTGRAALALWKGPAWDGLGAAGPRRAAEAERLTAVELTRAAELVGGDRAALAELRALVAEHPYHQRFWYLLILALALRGRSAEALEAHLAARELHQRDLGTALGPELAALERAILRGEPHAAFDAVRAWTFGAAAPASPGGLPADLRDFTGRAAEGDHIAAILRANPRHRDPAVVVIAGLGGIGKTTFAVRLAHRHAGLFPDGCLFVDLRGFDDVPKDTHAVMGDLLHALGVTGQAVPADPDARLGVYRSVMAGRRVLLVLDNAASEAQVRPLLPVHAASAALVTSRRLLAGLDGAFVVELDVLSPPEAIGLLTGIHRGGGRIAAPAALDRIADLTGRHPLALRILGSRTARMTGGDLATVLARLADEGARLDELSAGAGQVRQSIGFSYGDLGEDAARLLRLAALLPTPRFGVEAAAGLLGTDLLDAEAVLDELADAQLLRPVDHGTRYLMHDLVRLFARERADDEDDPADIRAALDRAFGLLLALAHHADDALGYRYYPTPPPPARTPRPHPESIAAVRADPVAWFEAERELLSAAVGLAAPATAWRLLTTMVNFLDLHAYSHDAIVLIRTALDRADGDEARAALHLALARTARSLGRTDRAVRAAGLARRLYLRLGDDIRAGSATCQFAENLRVLGRPAAAYTAYEHAFALLTPHLADRTAVAQTGWCHKELAVLRLYTRGPAEALESFAEGHPFMVRAGDRGGEARTLGGQGLMNLRLGELREGIAQTEAAAVLLAEAGDRVEEIFVRVELAEAYQRDGRPDEALVAIERAVADTRALRLNGRITTALCTQGRILAAHGRTETAIGLFEEALGLVGEHQPVSRALVLVELAEAHLARGAHALARDYAEGAGAAERIGVDVPGLRARIDAASGSS</sequence>
<dbReference type="SUPFAM" id="SSF48452">
    <property type="entry name" value="TPR-like"/>
    <property type="match status" value="3"/>
</dbReference>
<dbReference type="SMART" id="SM00862">
    <property type="entry name" value="Trans_reg_C"/>
    <property type="match status" value="1"/>
</dbReference>
<dbReference type="SUPFAM" id="SSF46894">
    <property type="entry name" value="C-terminal effector domain of the bipartite response regulators"/>
    <property type="match status" value="1"/>
</dbReference>
<dbReference type="AlphaFoldDB" id="A0A841FUZ7"/>
<dbReference type="Pfam" id="PF00486">
    <property type="entry name" value="Trans_reg_C"/>
    <property type="match status" value="1"/>
</dbReference>
<dbReference type="InterPro" id="IPR011990">
    <property type="entry name" value="TPR-like_helical_dom_sf"/>
</dbReference>
<comment type="caution">
    <text evidence="7">The sequence shown here is derived from an EMBL/GenBank/DDBJ whole genome shotgun (WGS) entry which is preliminary data.</text>
</comment>
<dbReference type="GO" id="GO:0006355">
    <property type="term" value="P:regulation of DNA-templated transcription"/>
    <property type="evidence" value="ECO:0007669"/>
    <property type="project" value="InterPro"/>
</dbReference>
<dbReference type="Gene3D" id="1.10.10.10">
    <property type="entry name" value="Winged helix-like DNA-binding domain superfamily/Winged helix DNA-binding domain"/>
    <property type="match status" value="1"/>
</dbReference>
<evidence type="ECO:0000256" key="1">
    <source>
        <dbReference type="ARBA" id="ARBA00005820"/>
    </source>
</evidence>
<keyword evidence="4" id="KW-0804">Transcription</keyword>
<dbReference type="SUPFAM" id="SSF52540">
    <property type="entry name" value="P-loop containing nucleoside triphosphate hydrolases"/>
    <property type="match status" value="1"/>
</dbReference>
<reference evidence="7 8" key="1">
    <citation type="submission" date="2020-08" db="EMBL/GenBank/DDBJ databases">
        <title>Genomic Encyclopedia of Type Strains, Phase IV (KMG-IV): sequencing the most valuable type-strain genomes for metagenomic binning, comparative biology and taxonomic classification.</title>
        <authorList>
            <person name="Goeker M."/>
        </authorList>
    </citation>
    <scope>NUCLEOTIDE SEQUENCE [LARGE SCALE GENOMIC DNA]</scope>
    <source>
        <strain evidence="7 8">YIM 65646</strain>
    </source>
</reference>
<feature type="domain" description="OmpR/PhoB-type" evidence="6">
    <location>
        <begin position="1"/>
        <end position="100"/>
    </location>
</feature>
<dbReference type="Pfam" id="PF03704">
    <property type="entry name" value="BTAD"/>
    <property type="match status" value="1"/>
</dbReference>
<dbReference type="Gene3D" id="1.25.40.10">
    <property type="entry name" value="Tetratricopeptide repeat domain"/>
    <property type="match status" value="2"/>
</dbReference>
<dbReference type="GO" id="GO:0000160">
    <property type="term" value="P:phosphorelay signal transduction system"/>
    <property type="evidence" value="ECO:0007669"/>
    <property type="project" value="InterPro"/>
</dbReference>
<evidence type="ECO:0000256" key="2">
    <source>
        <dbReference type="ARBA" id="ARBA00023015"/>
    </source>
</evidence>
<dbReference type="Gene3D" id="3.40.50.300">
    <property type="entry name" value="P-loop containing nucleotide triphosphate hydrolases"/>
    <property type="match status" value="1"/>
</dbReference>
<dbReference type="InterPro" id="IPR016032">
    <property type="entry name" value="Sig_transdc_resp-reg_C-effctor"/>
</dbReference>
<keyword evidence="8" id="KW-1185">Reference proteome</keyword>
<dbReference type="Proteomes" id="UP000548476">
    <property type="component" value="Unassembled WGS sequence"/>
</dbReference>
<dbReference type="InterPro" id="IPR005158">
    <property type="entry name" value="BTAD"/>
</dbReference>
<evidence type="ECO:0000313" key="7">
    <source>
        <dbReference type="EMBL" id="MBB6037167.1"/>
    </source>
</evidence>
<accession>A0A841FUZ7</accession>
<comment type="similarity">
    <text evidence="1">Belongs to the AfsR/DnrI/RedD regulatory family.</text>
</comment>
<evidence type="ECO:0000313" key="8">
    <source>
        <dbReference type="Proteomes" id="UP000548476"/>
    </source>
</evidence>
<dbReference type="InterPro" id="IPR001867">
    <property type="entry name" value="OmpR/PhoB-type_DNA-bd"/>
</dbReference>
<gene>
    <name evidence="7" type="ORF">HNR73_005040</name>
</gene>
<dbReference type="InterPro" id="IPR027417">
    <property type="entry name" value="P-loop_NTPase"/>
</dbReference>
<dbReference type="RefSeq" id="WP_184789985.1">
    <property type="nucleotide sequence ID" value="NZ_BONT01000106.1"/>
</dbReference>
<dbReference type="PRINTS" id="PR00364">
    <property type="entry name" value="DISEASERSIST"/>
</dbReference>
<keyword evidence="2" id="KW-0805">Transcription regulation</keyword>
<dbReference type="GO" id="GO:0003677">
    <property type="term" value="F:DNA binding"/>
    <property type="evidence" value="ECO:0007669"/>
    <property type="project" value="UniProtKB-UniRule"/>
</dbReference>
<evidence type="ECO:0000256" key="5">
    <source>
        <dbReference type="PROSITE-ProRule" id="PRU01091"/>
    </source>
</evidence>
<dbReference type="EMBL" id="JACHGT010000011">
    <property type="protein sequence ID" value="MBB6037167.1"/>
    <property type="molecule type" value="Genomic_DNA"/>
</dbReference>
<dbReference type="PROSITE" id="PS51755">
    <property type="entry name" value="OMPR_PHOB"/>
    <property type="match status" value="1"/>
</dbReference>
<dbReference type="PANTHER" id="PTHR35807:SF1">
    <property type="entry name" value="TRANSCRIPTIONAL REGULATOR REDD"/>
    <property type="match status" value="1"/>
</dbReference>
<name>A0A841FUZ7_9ACTN</name>
<protein>
    <submittedName>
        <fullName evidence="7">DNA-binding SARP family transcriptional activator</fullName>
    </submittedName>
</protein>
<dbReference type="PANTHER" id="PTHR35807">
    <property type="entry name" value="TRANSCRIPTIONAL REGULATOR REDD-RELATED"/>
    <property type="match status" value="1"/>
</dbReference>
<dbReference type="InterPro" id="IPR036388">
    <property type="entry name" value="WH-like_DNA-bd_sf"/>
</dbReference>
<keyword evidence="3 5" id="KW-0238">DNA-binding</keyword>
<dbReference type="InterPro" id="IPR051677">
    <property type="entry name" value="AfsR-DnrI-RedD_regulator"/>
</dbReference>
<organism evidence="7 8">
    <name type="scientific">Phytomonospora endophytica</name>
    <dbReference type="NCBI Taxonomy" id="714109"/>
    <lineage>
        <taxon>Bacteria</taxon>
        <taxon>Bacillati</taxon>
        <taxon>Actinomycetota</taxon>
        <taxon>Actinomycetes</taxon>
        <taxon>Micromonosporales</taxon>
        <taxon>Micromonosporaceae</taxon>
        <taxon>Phytomonospora</taxon>
    </lineage>
</organism>
<evidence type="ECO:0000256" key="4">
    <source>
        <dbReference type="ARBA" id="ARBA00023163"/>
    </source>
</evidence>
<dbReference type="SMART" id="SM01043">
    <property type="entry name" value="BTAD"/>
    <property type="match status" value="1"/>
</dbReference>
<feature type="DNA-binding region" description="OmpR/PhoB-type" evidence="5">
    <location>
        <begin position="1"/>
        <end position="100"/>
    </location>
</feature>
<evidence type="ECO:0000259" key="6">
    <source>
        <dbReference type="PROSITE" id="PS51755"/>
    </source>
</evidence>
<evidence type="ECO:0000256" key="3">
    <source>
        <dbReference type="ARBA" id="ARBA00023125"/>
    </source>
</evidence>